<keyword evidence="2" id="KW-0732">Signal</keyword>
<name>A0A182RJW2_ANOFN</name>
<keyword evidence="1" id="KW-0472">Membrane</keyword>
<feature type="transmembrane region" description="Helical" evidence="1">
    <location>
        <begin position="298"/>
        <end position="317"/>
    </location>
</feature>
<dbReference type="InterPro" id="IPR002656">
    <property type="entry name" value="Acyl_transf_3_dom"/>
</dbReference>
<evidence type="ECO:0000259" key="3">
    <source>
        <dbReference type="Pfam" id="PF01757"/>
    </source>
</evidence>
<feature type="transmembrane region" description="Helical" evidence="1">
    <location>
        <begin position="468"/>
        <end position="489"/>
    </location>
</feature>
<dbReference type="EnsemblMetazoa" id="AFUN006530-RA">
    <property type="protein sequence ID" value="AFUN006530-PA"/>
    <property type="gene ID" value="AFUN006530"/>
</dbReference>
<sequence length="618" mass="70459">MFCILIIAVIVGCCATTSANEVELMQIYQYDDYEECRQTYSDFVYCSAKAHLTSNLDSMLWTNIKNYSAHPRHFDRRTIEVGACVQKCIPTFESAIHNLSAELQRCVEKKIWSQYELNSSIEIMRCIHGNKSTKNNNPELGIAQIAFLCFAIGTIMVVMLASLSDTEQQECTAEKTSSFTTKLMQSFSLARNLPKLLERENKPGINLRHLDGIRALTMLIILLTHSSIPLIRMPLKNANDLEAQFDQSWFPMAMAGNTYTVQIFFVIGGLLLAVNTLEQLKNRHNVGLAYLLDRVKIRLIRILPLYLFVILFHASWYPHLYQGPIGDRFHDHCTTNWWTNVVFLNNYINPSEPCIQFAWYLGADFQLYLLGTVLMMLMRIQKAFKPMVVCMTLSAFLVPMVVIYSYHLDATVMMILRYILQEIRTLPYYLKVYIPFETNAGNYFFGMLAGIAYFNFKDNPTATSTLKLNYLLPGSAAFFIVMNSLTMMLPSDHLTEPSIGLALYGSLLKSAWGIFPSVLLLYIAFQKRPSMLVATLQHPILLVGSKLSYSIYLVQYAIVYGVYKHVTYPLVYNGFTILIFTAAIVNITFCVAFTLHLFIELPFNLFLKAITTKPKSKA</sequence>
<feature type="chain" id="PRO_5021485793" evidence="2">
    <location>
        <begin position="20"/>
        <end position="618"/>
    </location>
</feature>
<feature type="transmembrane region" description="Helical" evidence="1">
    <location>
        <begin position="389"/>
        <end position="420"/>
    </location>
</feature>
<feature type="domain" description="Acyltransferase 3" evidence="3">
    <location>
        <begin position="210"/>
        <end position="594"/>
    </location>
</feature>
<dbReference type="VEuPathDB" id="VectorBase:AFUN006530"/>
<dbReference type="AlphaFoldDB" id="A0A182RJW2"/>
<feature type="signal peptide" evidence="2">
    <location>
        <begin position="1"/>
        <end position="19"/>
    </location>
</feature>
<dbReference type="PANTHER" id="PTHR11161">
    <property type="entry name" value="O-ACYLTRANSFERASE"/>
    <property type="match status" value="1"/>
</dbReference>
<feature type="transmembrane region" description="Helical" evidence="1">
    <location>
        <begin position="575"/>
        <end position="599"/>
    </location>
</feature>
<feature type="transmembrane region" description="Helical" evidence="1">
    <location>
        <begin position="140"/>
        <end position="161"/>
    </location>
</feature>
<evidence type="ECO:0000256" key="2">
    <source>
        <dbReference type="SAM" id="SignalP"/>
    </source>
</evidence>
<accession>A0A182RJW2</accession>
<evidence type="ECO:0000256" key="1">
    <source>
        <dbReference type="SAM" id="Phobius"/>
    </source>
</evidence>
<dbReference type="GO" id="GO:0016747">
    <property type="term" value="F:acyltransferase activity, transferring groups other than amino-acyl groups"/>
    <property type="evidence" value="ECO:0007669"/>
    <property type="project" value="InterPro"/>
</dbReference>
<dbReference type="Pfam" id="PF01757">
    <property type="entry name" value="Acyl_transf_3"/>
    <property type="match status" value="1"/>
</dbReference>
<feature type="transmembrane region" description="Helical" evidence="1">
    <location>
        <begin position="212"/>
        <end position="231"/>
    </location>
</feature>
<reference evidence="4" key="1">
    <citation type="submission" date="2020-05" db="UniProtKB">
        <authorList>
            <consortium name="EnsemblMetazoa"/>
        </authorList>
    </citation>
    <scope>IDENTIFICATION</scope>
    <source>
        <strain evidence="4">FUMOZ</strain>
    </source>
</reference>
<proteinExistence type="predicted"/>
<dbReference type="PANTHER" id="PTHR11161:SF22">
    <property type="entry name" value="ACYLTRANSFERASE 3 DOMAIN-CONTAINING PROTEIN-RELATED"/>
    <property type="match status" value="1"/>
</dbReference>
<keyword evidence="1" id="KW-0812">Transmembrane</keyword>
<dbReference type="InterPro" id="IPR052728">
    <property type="entry name" value="O2_lipid_transport_reg"/>
</dbReference>
<feature type="transmembrane region" description="Helical" evidence="1">
    <location>
        <begin position="501"/>
        <end position="525"/>
    </location>
</feature>
<feature type="transmembrane region" description="Helical" evidence="1">
    <location>
        <begin position="440"/>
        <end position="456"/>
    </location>
</feature>
<feature type="transmembrane region" description="Helical" evidence="1">
    <location>
        <begin position="546"/>
        <end position="563"/>
    </location>
</feature>
<organism evidence="4">
    <name type="scientific">Anopheles funestus</name>
    <name type="common">African malaria mosquito</name>
    <dbReference type="NCBI Taxonomy" id="62324"/>
    <lineage>
        <taxon>Eukaryota</taxon>
        <taxon>Metazoa</taxon>
        <taxon>Ecdysozoa</taxon>
        <taxon>Arthropoda</taxon>
        <taxon>Hexapoda</taxon>
        <taxon>Insecta</taxon>
        <taxon>Pterygota</taxon>
        <taxon>Neoptera</taxon>
        <taxon>Endopterygota</taxon>
        <taxon>Diptera</taxon>
        <taxon>Nematocera</taxon>
        <taxon>Culicoidea</taxon>
        <taxon>Culicidae</taxon>
        <taxon>Anophelinae</taxon>
        <taxon>Anopheles</taxon>
    </lineage>
</organism>
<dbReference type="VEuPathDB" id="VectorBase:AFUN2_005112"/>
<evidence type="ECO:0000313" key="4">
    <source>
        <dbReference type="EnsemblMetazoa" id="AFUN006530-PA"/>
    </source>
</evidence>
<feature type="transmembrane region" description="Helical" evidence="1">
    <location>
        <begin position="259"/>
        <end position="277"/>
    </location>
</feature>
<keyword evidence="1" id="KW-1133">Transmembrane helix</keyword>
<feature type="transmembrane region" description="Helical" evidence="1">
    <location>
        <begin position="357"/>
        <end position="377"/>
    </location>
</feature>
<protein>
    <submittedName>
        <fullName evidence="4">Acyl_transf_3 domain-containing protein</fullName>
    </submittedName>
</protein>